<dbReference type="NCBIfam" id="TIGR00229">
    <property type="entry name" value="sensory_box"/>
    <property type="match status" value="2"/>
</dbReference>
<dbReference type="InterPro" id="IPR052155">
    <property type="entry name" value="Biofilm_reg_signaling"/>
</dbReference>
<evidence type="ECO:0000259" key="3">
    <source>
        <dbReference type="PROSITE" id="PS50113"/>
    </source>
</evidence>
<dbReference type="PANTHER" id="PTHR44757">
    <property type="entry name" value="DIGUANYLATE CYCLASE DGCP"/>
    <property type="match status" value="1"/>
</dbReference>
<keyword evidence="5" id="KW-1185">Reference proteome</keyword>
<dbReference type="InterPro" id="IPR035965">
    <property type="entry name" value="PAS-like_dom_sf"/>
</dbReference>
<feature type="domain" description="PAS" evidence="2">
    <location>
        <begin position="430"/>
        <end position="474"/>
    </location>
</feature>
<feature type="domain" description="PAC" evidence="3">
    <location>
        <begin position="503"/>
        <end position="554"/>
    </location>
</feature>
<accession>A0A974SMP2</accession>
<keyword evidence="1" id="KW-0812">Transmembrane</keyword>
<sequence>MKLPPALARTRALPPEVLRAIVRIVALYAFFAALWILLSDRALGWLFADVDSLRAAGTIKGLLFVAVTSVLLFFLVLRLAQRYDGAAAATATDTLPRRGLIVSVALFSAVFLALAGGGIAQSWQQHRSHQGEFLRSVAELKAAQVEDWLAERHRDAEAARSTLLDGAGAAALRRQGDGGGRRQLLARLEAYRAAMGYAGVAVADAQGEILANVGAPLHETEQRLQATVREALAAGQVRSTDLFRVEQQGHAHVHFDLVAPLLPAPGLVLVLRVDVENSLFPLLQAWPTPSASAEVILFRRDGDGIVFLNELQHAKEKALTARKPLTDRRVLGVQALAPDYRPGTLLDGHDYRDVPVIGVARSVAGTAWWLVAKVDRDEAFGAARKESLWIGFSGLLTWFAALVLGLLFFQRRELQHAQLQRQEQAEKLRALQLLEAIANGSNDAIFAKDTAGRYLLFNREAERLTGKRAAEVLGHDDTALFPEAQAAQIMADDRTAMGGAAASSFHEALDTVDGKTVFLATKGPLRNADGEVVGVFGISRNITRLAETESALRQERDLHQRYLDTVQVLMVALDADGRVTMINRFGCDLLGYAEAELLGRNWFELCLVQPQGLEQVFPLFRRIMAGELNLHEYFENAVRCRDGRERLLAWHNALLTDDRGRIVGTLSSGEDITDRKAAAEAQQRQADELTARNAELERFNRAMVGRELEMIALKRRINDLSVELGRAPPYDLAAFADTGGDGE</sequence>
<dbReference type="RefSeq" id="WP_203386392.1">
    <property type="nucleotide sequence ID" value="NZ_CP064781.1"/>
</dbReference>
<feature type="transmembrane region" description="Helical" evidence="1">
    <location>
        <begin position="388"/>
        <end position="409"/>
    </location>
</feature>
<dbReference type="SMART" id="SM00086">
    <property type="entry name" value="PAC"/>
    <property type="match status" value="1"/>
</dbReference>
<dbReference type="Pfam" id="PF08448">
    <property type="entry name" value="PAS_4"/>
    <property type="match status" value="2"/>
</dbReference>
<keyword evidence="1" id="KW-0472">Membrane</keyword>
<dbReference type="SMART" id="SM00091">
    <property type="entry name" value="PAS"/>
    <property type="match status" value="2"/>
</dbReference>
<dbReference type="InterPro" id="IPR001610">
    <property type="entry name" value="PAC"/>
</dbReference>
<feature type="transmembrane region" description="Helical" evidence="1">
    <location>
        <begin position="58"/>
        <end position="80"/>
    </location>
</feature>
<dbReference type="KEGG" id="ares:IWH25_13950"/>
<dbReference type="PROSITE" id="PS50113">
    <property type="entry name" value="PAC"/>
    <property type="match status" value="2"/>
</dbReference>
<feature type="transmembrane region" description="Helical" evidence="1">
    <location>
        <begin position="20"/>
        <end position="38"/>
    </location>
</feature>
<name>A0A974SMP2_9RHOO</name>
<feature type="domain" description="PAC" evidence="3">
    <location>
        <begin position="632"/>
        <end position="684"/>
    </location>
</feature>
<dbReference type="InterPro" id="IPR000014">
    <property type="entry name" value="PAS"/>
</dbReference>
<feature type="transmembrane region" description="Helical" evidence="1">
    <location>
        <begin position="100"/>
        <end position="120"/>
    </location>
</feature>
<dbReference type="Gene3D" id="3.30.450.20">
    <property type="entry name" value="PAS domain"/>
    <property type="match status" value="2"/>
</dbReference>
<dbReference type="SUPFAM" id="SSF55785">
    <property type="entry name" value="PYP-like sensor domain (PAS domain)"/>
    <property type="match status" value="2"/>
</dbReference>
<dbReference type="PROSITE" id="PS50112">
    <property type="entry name" value="PAS"/>
    <property type="match status" value="2"/>
</dbReference>
<dbReference type="CDD" id="cd00130">
    <property type="entry name" value="PAS"/>
    <property type="match status" value="2"/>
</dbReference>
<dbReference type="PANTHER" id="PTHR44757:SF2">
    <property type="entry name" value="BIOFILM ARCHITECTURE MAINTENANCE PROTEIN MBAA"/>
    <property type="match status" value="1"/>
</dbReference>
<dbReference type="AlphaFoldDB" id="A0A974SMP2"/>
<keyword evidence="1" id="KW-1133">Transmembrane helix</keyword>
<reference evidence="4" key="1">
    <citation type="submission" date="2020-11" db="EMBL/GenBank/DDBJ databases">
        <title>Azospira restricta DSM 18626 genome sequence.</title>
        <authorList>
            <person name="Moe W.M."/>
        </authorList>
    </citation>
    <scope>NUCLEOTIDE SEQUENCE</scope>
    <source>
        <strain evidence="4">DSM 18626</strain>
    </source>
</reference>
<evidence type="ECO:0000256" key="1">
    <source>
        <dbReference type="SAM" id="Phobius"/>
    </source>
</evidence>
<dbReference type="Proteomes" id="UP000663444">
    <property type="component" value="Chromosome"/>
</dbReference>
<evidence type="ECO:0000313" key="5">
    <source>
        <dbReference type="Proteomes" id="UP000663444"/>
    </source>
</evidence>
<evidence type="ECO:0000259" key="2">
    <source>
        <dbReference type="PROSITE" id="PS50112"/>
    </source>
</evidence>
<protein>
    <submittedName>
        <fullName evidence="4">PAS domain S-box protein</fullName>
    </submittedName>
</protein>
<dbReference type="EMBL" id="CP064781">
    <property type="protein sequence ID" value="QRJ62860.1"/>
    <property type="molecule type" value="Genomic_DNA"/>
</dbReference>
<proteinExistence type="predicted"/>
<feature type="domain" description="PAS" evidence="2">
    <location>
        <begin position="555"/>
        <end position="627"/>
    </location>
</feature>
<dbReference type="InterPro" id="IPR000700">
    <property type="entry name" value="PAS-assoc_C"/>
</dbReference>
<evidence type="ECO:0000313" key="4">
    <source>
        <dbReference type="EMBL" id="QRJ62860.1"/>
    </source>
</evidence>
<gene>
    <name evidence="4" type="ORF">IWH25_13950</name>
</gene>
<dbReference type="InterPro" id="IPR013656">
    <property type="entry name" value="PAS_4"/>
</dbReference>
<organism evidence="4 5">
    <name type="scientific">Azospira restricta</name>
    <dbReference type="NCBI Taxonomy" id="404405"/>
    <lineage>
        <taxon>Bacteria</taxon>
        <taxon>Pseudomonadati</taxon>
        <taxon>Pseudomonadota</taxon>
        <taxon>Betaproteobacteria</taxon>
        <taxon>Rhodocyclales</taxon>
        <taxon>Rhodocyclaceae</taxon>
        <taxon>Azospira</taxon>
    </lineage>
</organism>